<name>A0ACC1N315_9HYPO</name>
<protein>
    <submittedName>
        <fullName evidence="1">Uncharacterized protein</fullName>
    </submittedName>
</protein>
<accession>A0ACC1N315</accession>
<proteinExistence type="predicted"/>
<evidence type="ECO:0000313" key="2">
    <source>
        <dbReference type="Proteomes" id="UP001143910"/>
    </source>
</evidence>
<organism evidence="1 2">
    <name type="scientific">Zarea fungicola</name>
    <dbReference type="NCBI Taxonomy" id="93591"/>
    <lineage>
        <taxon>Eukaryota</taxon>
        <taxon>Fungi</taxon>
        <taxon>Dikarya</taxon>
        <taxon>Ascomycota</taxon>
        <taxon>Pezizomycotina</taxon>
        <taxon>Sordariomycetes</taxon>
        <taxon>Hypocreomycetidae</taxon>
        <taxon>Hypocreales</taxon>
        <taxon>Cordycipitaceae</taxon>
        <taxon>Zarea</taxon>
    </lineage>
</organism>
<evidence type="ECO:0000313" key="1">
    <source>
        <dbReference type="EMBL" id="KAJ2973408.1"/>
    </source>
</evidence>
<reference evidence="1" key="1">
    <citation type="submission" date="2022-08" db="EMBL/GenBank/DDBJ databases">
        <title>Genome Sequence of Lecanicillium fungicola.</title>
        <authorList>
            <person name="Buettner E."/>
        </authorList>
    </citation>
    <scope>NUCLEOTIDE SEQUENCE</scope>
    <source>
        <strain evidence="1">Babe33</strain>
    </source>
</reference>
<gene>
    <name evidence="1" type="ORF">NQ176_g6627</name>
</gene>
<dbReference type="EMBL" id="JANJQO010000979">
    <property type="protein sequence ID" value="KAJ2973408.1"/>
    <property type="molecule type" value="Genomic_DNA"/>
</dbReference>
<keyword evidence="2" id="KW-1185">Reference proteome</keyword>
<sequence length="990" mass="112166">MAKAPNFEDYTIILFAPLIIEQQAVCLMLDDVHSGIPARSAGQTVLYTFGKIASHFVAIAGFPAGEVGIGLSGSMVSEALRDFPNLEAGILVGIAAGIPSPSRDIRLGDVAVAVPNRDNPGVICYDLVKFEDDEIKLKQWQNSTHSLLRSAIASIQVHESRPDFSFTRHLDVLTTATATVFKRPGPSLPSSESMTSLVRDEPIAHYGTIISGNAVIKSKNKRDELRDKYDGIAIEMEAAGMTTRLPVAVIRGISDFADCTKNDDWHRYAAVTAAAYVKEMLIRLGPRKETRPVVQQPLIPSDVNAVLGLSLPEKCLFIGREAKFAQLEAWVGFSSQKTPQKSVVALWGLAGVGKSQLVSEFVKQQRERHPSHDIFWLVGATKEAFEQSILNILDTANNMDPTVLEGDASYDEHRSKLINSFFLELRSRARVRWLLVIEEMPSDSSLHRQIRGYLEKLHCGSIILTTRTKTAVNWCSRIIEIKGLPEVDAVRLLERELDSRPMLENTEKWKTRQLYHEQPTNQPLLQSLELSFDELKKTNWRAAKLLVLFGYLDHRDLWIALCRNAMGENLPEWLRQIGSLKNFHDYYASMRNLSFVETKPNGREEDQVYEIHPAIHEFARSKARESEEEYVRAAISLVAAKVPRSTDKDFLQIARRLEPHTDQCMIYMEQGRAGPSMDVLELEQFGNLFRQVGRYREASRTYRVILNSLKADDAPDTVTFEMMARIENHIGLVYHAQRQYSLALRAYERSHLRQLNLVRKDDDSLMSTHYNKGRALLMLGRLEDALGTLLEAAAHFSQVLPPTNSDMHDIDSSDKANSQIYFRILNDVGEIYLRKGDVDQAEKNFRTAFQGHTKDLHKMHPMTFAVRLNIGRVCVERSRFSTANKVFEYIIATYTEWWGRRHTETMRAVAELAESHLRHAKMKRLMGDGGDWELAMASDHWSEVLSFHQEAFGPNSDGATFAASKLQELQLLRSNMPEDPYTEYYSLPLM</sequence>
<dbReference type="Proteomes" id="UP001143910">
    <property type="component" value="Unassembled WGS sequence"/>
</dbReference>
<comment type="caution">
    <text evidence="1">The sequence shown here is derived from an EMBL/GenBank/DDBJ whole genome shotgun (WGS) entry which is preliminary data.</text>
</comment>